<comment type="function">
    <text evidence="1">PPIases accelerate the folding of proteins. It catalyzes the cis-trans isomerization of proline imidic peptide bonds in oligopeptides.</text>
</comment>
<dbReference type="PANTHER" id="PTHR45625:SF3">
    <property type="entry name" value="PEPTIDYL-PROLYL CIS-TRANS ISOMERASE B-RELATED"/>
    <property type="match status" value="1"/>
</dbReference>
<keyword evidence="6" id="KW-1185">Reference proteome</keyword>
<dbReference type="InterPro" id="IPR002130">
    <property type="entry name" value="Cyclophilin-type_PPIase_dom"/>
</dbReference>
<dbReference type="GO" id="GO:0016874">
    <property type="term" value="F:ligase activity"/>
    <property type="evidence" value="ECO:0007669"/>
    <property type="project" value="UniProtKB-KW"/>
</dbReference>
<dbReference type="Gene3D" id="2.40.100.10">
    <property type="entry name" value="Cyclophilin-like"/>
    <property type="match status" value="1"/>
</dbReference>
<dbReference type="InterPro" id="IPR029000">
    <property type="entry name" value="Cyclophilin-like_dom_sf"/>
</dbReference>
<accession>A0ABU2J843</accession>
<dbReference type="RefSeq" id="WP_311422306.1">
    <property type="nucleotide sequence ID" value="NZ_JAVREH010000006.1"/>
</dbReference>
<proteinExistence type="predicted"/>
<keyword evidence="3" id="KW-0812">Transmembrane</keyword>
<feature type="compositionally biased region" description="Low complexity" evidence="2">
    <location>
        <begin position="64"/>
        <end position="92"/>
    </location>
</feature>
<name>A0ABU2J843_9ACTN</name>
<dbReference type="PANTHER" id="PTHR45625">
    <property type="entry name" value="PEPTIDYL-PROLYL CIS-TRANS ISOMERASE-RELATED"/>
    <property type="match status" value="1"/>
</dbReference>
<dbReference type="PROSITE" id="PS50072">
    <property type="entry name" value="CSA_PPIASE_2"/>
    <property type="match status" value="1"/>
</dbReference>
<organism evidence="5 6">
    <name type="scientific">Jatrophihabitans lederbergiae</name>
    <dbReference type="NCBI Taxonomy" id="3075547"/>
    <lineage>
        <taxon>Bacteria</taxon>
        <taxon>Bacillati</taxon>
        <taxon>Actinomycetota</taxon>
        <taxon>Actinomycetes</taxon>
        <taxon>Jatrophihabitantales</taxon>
        <taxon>Jatrophihabitantaceae</taxon>
        <taxon>Jatrophihabitans</taxon>
    </lineage>
</organism>
<protein>
    <submittedName>
        <fullName evidence="5">Peptidylprolyl isomerase</fullName>
        <ecNumber evidence="5">5.2.1.8</ecNumber>
    </submittedName>
</protein>
<evidence type="ECO:0000256" key="1">
    <source>
        <dbReference type="ARBA" id="ARBA00002388"/>
    </source>
</evidence>
<sequence length="303" mass="31256">MPTDKQRREAARRHLERQLANRQRRAAQRRHLNRIATVVGVLVLFAVVITTVVLLSGDRKSNPATAAGSSSSASSSATGSASSSASASSTAAPEPSRSPAKIAARAAKKTSGPCGYAEDASKLTAGNLFDVGLPPDPQPTPTTAKIAVFDTNQGAISVRLDAAGAPCNVQSIEYLISKKFYDQTPCPRSVNSGIYVVQCGDPSGTTSGGPSYSTKDENLAKASYTEGTLAMANSGPNTNGSQFFFITKDSNGSLGKNYTVIGHVTGGLNILQKVATGGDDGSNSAGGGKPKVPLYFKTVTLKA</sequence>
<evidence type="ECO:0000259" key="4">
    <source>
        <dbReference type="PROSITE" id="PS50072"/>
    </source>
</evidence>
<dbReference type="InterPro" id="IPR044666">
    <property type="entry name" value="Cyclophilin_A-like"/>
</dbReference>
<feature type="region of interest" description="Disordered" evidence="2">
    <location>
        <begin position="59"/>
        <end position="105"/>
    </location>
</feature>
<feature type="transmembrane region" description="Helical" evidence="3">
    <location>
        <begin position="32"/>
        <end position="55"/>
    </location>
</feature>
<dbReference type="GO" id="GO:0003755">
    <property type="term" value="F:peptidyl-prolyl cis-trans isomerase activity"/>
    <property type="evidence" value="ECO:0007669"/>
    <property type="project" value="UniProtKB-EC"/>
</dbReference>
<gene>
    <name evidence="5" type="ORF">RM423_07060</name>
</gene>
<evidence type="ECO:0000313" key="6">
    <source>
        <dbReference type="Proteomes" id="UP001183176"/>
    </source>
</evidence>
<evidence type="ECO:0000256" key="3">
    <source>
        <dbReference type="SAM" id="Phobius"/>
    </source>
</evidence>
<keyword evidence="3" id="KW-1133">Transmembrane helix</keyword>
<dbReference type="Proteomes" id="UP001183176">
    <property type="component" value="Unassembled WGS sequence"/>
</dbReference>
<evidence type="ECO:0000313" key="5">
    <source>
        <dbReference type="EMBL" id="MDT0261152.1"/>
    </source>
</evidence>
<dbReference type="SUPFAM" id="SSF50891">
    <property type="entry name" value="Cyclophilin-like"/>
    <property type="match status" value="1"/>
</dbReference>
<keyword evidence="5" id="KW-0436">Ligase</keyword>
<feature type="domain" description="PPIase cyclophilin-type" evidence="4">
    <location>
        <begin position="143"/>
        <end position="301"/>
    </location>
</feature>
<dbReference type="Pfam" id="PF00160">
    <property type="entry name" value="Pro_isomerase"/>
    <property type="match status" value="1"/>
</dbReference>
<dbReference type="EC" id="5.2.1.8" evidence="5"/>
<dbReference type="PRINTS" id="PR00153">
    <property type="entry name" value="CSAPPISMRASE"/>
</dbReference>
<keyword evidence="3" id="KW-0472">Membrane</keyword>
<comment type="caution">
    <text evidence="5">The sequence shown here is derived from an EMBL/GenBank/DDBJ whole genome shotgun (WGS) entry which is preliminary data.</text>
</comment>
<keyword evidence="5" id="KW-0413">Isomerase</keyword>
<evidence type="ECO:0000256" key="2">
    <source>
        <dbReference type="SAM" id="MobiDB-lite"/>
    </source>
</evidence>
<reference evidence="6" key="1">
    <citation type="submission" date="2023-07" db="EMBL/GenBank/DDBJ databases">
        <title>30 novel species of actinomycetes from the DSMZ collection.</title>
        <authorList>
            <person name="Nouioui I."/>
        </authorList>
    </citation>
    <scope>NUCLEOTIDE SEQUENCE [LARGE SCALE GENOMIC DNA]</scope>
    <source>
        <strain evidence="6">DSM 44399</strain>
    </source>
</reference>
<dbReference type="EMBL" id="JAVREH010000006">
    <property type="protein sequence ID" value="MDT0261152.1"/>
    <property type="molecule type" value="Genomic_DNA"/>
</dbReference>
<dbReference type="CDD" id="cd00317">
    <property type="entry name" value="cyclophilin"/>
    <property type="match status" value="1"/>
</dbReference>